<dbReference type="AlphaFoldDB" id="A0ABD5MIM0"/>
<comment type="caution">
    <text evidence="1">The sequence shown here is derived from an EMBL/GenBank/DDBJ whole genome shotgun (WGS) entry which is preliminary data.</text>
</comment>
<dbReference type="Gene3D" id="3.10.450.50">
    <property type="match status" value="1"/>
</dbReference>
<organism evidence="1 2">
    <name type="scientific">Halobellus rubicundus</name>
    <dbReference type="NCBI Taxonomy" id="2996466"/>
    <lineage>
        <taxon>Archaea</taxon>
        <taxon>Methanobacteriati</taxon>
        <taxon>Methanobacteriota</taxon>
        <taxon>Stenosarchaea group</taxon>
        <taxon>Halobacteria</taxon>
        <taxon>Halobacteriales</taxon>
        <taxon>Haloferacaceae</taxon>
        <taxon>Halobellus</taxon>
    </lineage>
</organism>
<dbReference type="SUPFAM" id="SSF54427">
    <property type="entry name" value="NTF2-like"/>
    <property type="match status" value="1"/>
</dbReference>
<dbReference type="Pfam" id="PF07366">
    <property type="entry name" value="SnoaL"/>
    <property type="match status" value="1"/>
</dbReference>
<protein>
    <submittedName>
        <fullName evidence="1">Ester cyclase</fullName>
    </submittedName>
</protein>
<dbReference type="InterPro" id="IPR009959">
    <property type="entry name" value="Cyclase_SnoaL-like"/>
</dbReference>
<keyword evidence="2" id="KW-1185">Reference proteome</keyword>
<accession>A0ABD5MIM0</accession>
<dbReference type="Proteomes" id="UP001570511">
    <property type="component" value="Unassembled WGS sequence"/>
</dbReference>
<evidence type="ECO:0000313" key="2">
    <source>
        <dbReference type="Proteomes" id="UP001570511"/>
    </source>
</evidence>
<sequence length="156" mass="17475">MPDDKTAFHDRYIEGWNDHDPETVMAQFADGGTYVDPLFDGPISGEEIGEFVRLTADRFPDFRFEQRRLLDVESDDVRIEEWTMHGTHEGMREGLPPTGNTIALEGVSVVELSAEGIESIRGYYDQQELTAQLGLTFPEVIGEIPSLISGAVRETL</sequence>
<proteinExistence type="predicted"/>
<reference evidence="1 2" key="1">
    <citation type="submission" date="2024-08" db="EMBL/GenBank/DDBJ databases">
        <title>Halobellus sp. MBLA0158 whole genome sequence.</title>
        <authorList>
            <person name="Hwang C.Y."/>
            <person name="Cho E.-S."/>
            <person name="Seo M.-J."/>
        </authorList>
    </citation>
    <scope>NUCLEOTIDE SEQUENCE [LARGE SCALE GENOMIC DNA]</scope>
    <source>
        <strain evidence="1 2">MBLA0158</strain>
    </source>
</reference>
<dbReference type="EMBL" id="JBGNYA010000001">
    <property type="protein sequence ID" value="MFA1612308.1"/>
    <property type="molecule type" value="Genomic_DNA"/>
</dbReference>
<dbReference type="InterPro" id="IPR032710">
    <property type="entry name" value="NTF2-like_dom_sf"/>
</dbReference>
<name>A0ABD5MIM0_9EURY</name>
<gene>
    <name evidence="1" type="ORF">OS889_15035</name>
</gene>
<evidence type="ECO:0000313" key="1">
    <source>
        <dbReference type="EMBL" id="MFA1612308.1"/>
    </source>
</evidence>
<dbReference type="RefSeq" id="WP_372391149.1">
    <property type="nucleotide sequence ID" value="NZ_JBGNYA010000001.1"/>
</dbReference>